<evidence type="ECO:0000313" key="2">
    <source>
        <dbReference type="Proteomes" id="UP000038040"/>
    </source>
</evidence>
<name>A0A0N4UJC4_DRAME</name>
<dbReference type="AlphaFoldDB" id="A0A0N4UJC4"/>
<organism evidence="2 4">
    <name type="scientific">Dracunculus medinensis</name>
    <name type="common">Guinea worm</name>
    <dbReference type="NCBI Taxonomy" id="318479"/>
    <lineage>
        <taxon>Eukaryota</taxon>
        <taxon>Metazoa</taxon>
        <taxon>Ecdysozoa</taxon>
        <taxon>Nematoda</taxon>
        <taxon>Chromadorea</taxon>
        <taxon>Rhabditida</taxon>
        <taxon>Spirurina</taxon>
        <taxon>Dracunculoidea</taxon>
        <taxon>Dracunculidae</taxon>
        <taxon>Dracunculus</taxon>
    </lineage>
</organism>
<dbReference type="EMBL" id="UYYG01001204">
    <property type="protein sequence ID" value="VDN60188.1"/>
    <property type="molecule type" value="Genomic_DNA"/>
</dbReference>
<keyword evidence="3" id="KW-1185">Reference proteome</keyword>
<reference evidence="4" key="1">
    <citation type="submission" date="2017-02" db="UniProtKB">
        <authorList>
            <consortium name="WormBaseParasite"/>
        </authorList>
    </citation>
    <scope>IDENTIFICATION</scope>
</reference>
<proteinExistence type="predicted"/>
<protein>
    <submittedName>
        <fullName evidence="1 4">Uncharacterized protein</fullName>
    </submittedName>
</protein>
<dbReference type="WBParaSite" id="DME_0000775101-mRNA-1">
    <property type="protein sequence ID" value="DME_0000775101-mRNA-1"/>
    <property type="gene ID" value="DME_0000775101"/>
</dbReference>
<dbReference type="Proteomes" id="UP000038040">
    <property type="component" value="Unplaced"/>
</dbReference>
<evidence type="ECO:0000313" key="4">
    <source>
        <dbReference type="WBParaSite" id="DME_0000775101-mRNA-1"/>
    </source>
</evidence>
<dbReference type="Proteomes" id="UP000274756">
    <property type="component" value="Unassembled WGS sequence"/>
</dbReference>
<accession>A0A0N4UJC4</accession>
<gene>
    <name evidence="1" type="ORF">DME_LOCUS10161</name>
</gene>
<evidence type="ECO:0000313" key="3">
    <source>
        <dbReference type="Proteomes" id="UP000274756"/>
    </source>
</evidence>
<sequence length="169" mass="19174">MYVRIRTIYTSPSAHLWTHNKKRIFFIWQQVSSEKRTTSDRIFYAFPHRADSTFLQITIMLEESAGRKSDDSNANENVTTVNLRDAAPREPLLSSDNITTVLIDAADCSSFDFQISSGAASKARESITTDGRQWNCDQNVFASVKLRKTTGSTERNIFAENFLSSQLFC</sequence>
<evidence type="ECO:0000313" key="1">
    <source>
        <dbReference type="EMBL" id="VDN60188.1"/>
    </source>
</evidence>
<reference evidence="1 3" key="2">
    <citation type="submission" date="2018-11" db="EMBL/GenBank/DDBJ databases">
        <authorList>
            <consortium name="Pathogen Informatics"/>
        </authorList>
    </citation>
    <scope>NUCLEOTIDE SEQUENCE [LARGE SCALE GENOMIC DNA]</scope>
</reference>